<organism evidence="1 2">
    <name type="scientific">Spiroplasma litorale</name>
    <dbReference type="NCBI Taxonomy" id="216942"/>
    <lineage>
        <taxon>Bacteria</taxon>
        <taxon>Bacillati</taxon>
        <taxon>Mycoplasmatota</taxon>
        <taxon>Mollicutes</taxon>
        <taxon>Entomoplasmatales</taxon>
        <taxon>Spiroplasmataceae</taxon>
        <taxon>Spiroplasma</taxon>
    </lineage>
</organism>
<proteinExistence type="predicted"/>
<dbReference type="RefSeq" id="WP_075058645.1">
    <property type="nucleotide sequence ID" value="NZ_CP012357.1"/>
</dbReference>
<evidence type="ECO:0000313" key="1">
    <source>
        <dbReference type="EMBL" id="AKX34561.1"/>
    </source>
</evidence>
<dbReference type="AlphaFoldDB" id="A0A0K1W306"/>
<dbReference type="Proteomes" id="UP000067476">
    <property type="component" value="Chromosome"/>
</dbReference>
<accession>A0A0K1W306</accession>
<dbReference type="OrthoDB" id="387638at2"/>
<dbReference type="STRING" id="216942.SLITO_v1c09500"/>
<name>A0A0K1W306_9MOLU</name>
<dbReference type="EMBL" id="CP012357">
    <property type="protein sequence ID" value="AKX34561.1"/>
    <property type="molecule type" value="Genomic_DNA"/>
</dbReference>
<reference evidence="1 2" key="1">
    <citation type="journal article" date="2015" name="Genome Announc.">
        <title>Complete Genome Sequence of Spiroplasma litorale TN-1T (DSM 21781), a Bacterium Isolated from a Green-Eyed Horsefly (Tabanus nigrovittatus).</title>
        <authorList>
            <person name="Lo W.S."/>
            <person name="Lai Y.C."/>
            <person name="Lien Y.W."/>
            <person name="Wang T.H."/>
            <person name="Kuo C.H."/>
        </authorList>
    </citation>
    <scope>NUCLEOTIDE SEQUENCE [LARGE SCALE GENOMIC DNA]</scope>
    <source>
        <strain evidence="1 2">TN-1</strain>
    </source>
</reference>
<dbReference type="KEGG" id="sll:SLITO_v1c09500"/>
<gene>
    <name evidence="1" type="ORF">SLITO_v1c09500</name>
</gene>
<sequence length="757" mass="90651">MLFDRVEIIYEKYFLPIKIKFSESRKPTFIEFLILSIFLEYHDDKKSLKKILEEDFNIKNQILFEKALRDLINFQILSFKEFTLSVGETNTNLPLNKFNIKDDIKKSFNTESFVISNNNKYYDIKYYYDPISNDCEIVKDLYWLKKLPKVKLGYKIMDTQLKKELFNKDFIIDVVKKFILNNEDIIGNNPKVLDVLSQEQQDLNNFKLIEKSIKKETIAFESSIELNVDGKFEVYVEDKNLKEFIDRRPELKNNIVKKVLQQYKNSLDNVFLIKDEKINHENFHKEIDLISNINVSSNWNLLLINDQHIVSHEDLFKNNELFKNMEFIIIYNSKRNSNELKLKNNKIIIYLSDSEDNFLKSTTFTYISSDNKIKSFLISNMQVDQLNINFPVTYLAKTKNLDINISFNKFFKEFQENFYKDLIYKDFDSAKLYYKVLERFGKVNAIKEILTTFITESIKNYESFNLFKKYIKDNNLQNLEKTFRELTPDAVAIGLNNINNNDKLNVLQNLNINSKTTILKILNKLEINLDIDKVYKINEFLLQKNIDAWELNVLNCVNIMIEYFRDNLRENNFIEDRFKDSECYVKHARLLNNYATMIKNLYKQNYAYVEDIYYDFIIDLMEVMNKYLPLNKDYIVYLSLFSDILKEFYKLMFDYQIEYFSQLDKNQIKYKVFYIAANYISRVEKEINVLLKIKEDNSPVELKLFLLKMNYKEDLKVQKYIEINQPKIEKALKIIFGTKPDYNQEFLSTIRNELGDN</sequence>
<evidence type="ECO:0000313" key="2">
    <source>
        <dbReference type="Proteomes" id="UP000067476"/>
    </source>
</evidence>
<dbReference type="PATRIC" id="fig|216942.3.peg.966"/>
<protein>
    <submittedName>
        <fullName evidence="1">Uncharacterized protein</fullName>
    </submittedName>
</protein>
<keyword evidence="2" id="KW-1185">Reference proteome</keyword>